<dbReference type="InterPro" id="IPR003594">
    <property type="entry name" value="HATPase_dom"/>
</dbReference>
<dbReference type="PANTHER" id="PTHR24421">
    <property type="entry name" value="NITRATE/NITRITE SENSOR PROTEIN NARX-RELATED"/>
    <property type="match status" value="1"/>
</dbReference>
<keyword evidence="6" id="KW-0472">Membrane</keyword>
<reference evidence="8 9" key="1">
    <citation type="submission" date="2013-02" db="EMBL/GenBank/DDBJ databases">
        <title>The Genome Sequence of Acinetobacter sp. ANC 3862.</title>
        <authorList>
            <consortium name="The Broad Institute Genome Sequencing Platform"/>
            <consortium name="The Broad Institute Genome Sequencing Center for Infectious Disease"/>
            <person name="Cerqueira G."/>
            <person name="Feldgarden M."/>
            <person name="Courvalin P."/>
            <person name="Perichon B."/>
            <person name="Grillot-Courvalin C."/>
            <person name="Clermont D."/>
            <person name="Rocha E."/>
            <person name="Yoon E.-J."/>
            <person name="Nemec A."/>
            <person name="Walker B."/>
            <person name="Young S.K."/>
            <person name="Zeng Q."/>
            <person name="Gargeya S."/>
            <person name="Fitzgerald M."/>
            <person name="Haas B."/>
            <person name="Abouelleil A."/>
            <person name="Alvarado L."/>
            <person name="Arachchi H.M."/>
            <person name="Berlin A.M."/>
            <person name="Chapman S.B."/>
            <person name="Dewar J."/>
            <person name="Goldberg J."/>
            <person name="Griggs A."/>
            <person name="Gujja S."/>
            <person name="Hansen M."/>
            <person name="Howarth C."/>
            <person name="Imamovic A."/>
            <person name="Larimer J."/>
            <person name="McCowan C."/>
            <person name="Murphy C."/>
            <person name="Neiman D."/>
            <person name="Pearson M."/>
            <person name="Priest M."/>
            <person name="Roberts A."/>
            <person name="Saif S."/>
            <person name="Shea T."/>
            <person name="Sisk P."/>
            <person name="Sykes S."/>
            <person name="Wortman J."/>
            <person name="Nusbaum C."/>
            <person name="Birren B."/>
        </authorList>
    </citation>
    <scope>NUCLEOTIDE SEQUENCE [LARGE SCALE GENOMIC DNA]</scope>
    <source>
        <strain evidence="8 9">ANC 3862</strain>
    </source>
</reference>
<dbReference type="SUPFAM" id="SSF55874">
    <property type="entry name" value="ATPase domain of HSP90 chaperone/DNA topoisomerase II/histidine kinase"/>
    <property type="match status" value="1"/>
</dbReference>
<feature type="transmembrane region" description="Helical" evidence="6">
    <location>
        <begin position="319"/>
        <end position="341"/>
    </location>
</feature>
<dbReference type="Pfam" id="PF02518">
    <property type="entry name" value="HATPase_c"/>
    <property type="match status" value="1"/>
</dbReference>
<evidence type="ECO:0000256" key="3">
    <source>
        <dbReference type="ARBA" id="ARBA00022679"/>
    </source>
</evidence>
<dbReference type="InterPro" id="IPR050482">
    <property type="entry name" value="Sensor_HK_TwoCompSys"/>
</dbReference>
<dbReference type="Proteomes" id="UP000013248">
    <property type="component" value="Unassembled WGS sequence"/>
</dbReference>
<dbReference type="SUPFAM" id="SSF49785">
    <property type="entry name" value="Galactose-binding domain-like"/>
    <property type="match status" value="1"/>
</dbReference>
<dbReference type="GO" id="GO:0000160">
    <property type="term" value="P:phosphorelay signal transduction system"/>
    <property type="evidence" value="ECO:0007669"/>
    <property type="project" value="UniProtKB-KW"/>
</dbReference>
<dbReference type="InterPro" id="IPR036890">
    <property type="entry name" value="HATPase_C_sf"/>
</dbReference>
<gene>
    <name evidence="8" type="ORF">F900_00530</name>
</gene>
<keyword evidence="4" id="KW-0418">Kinase</keyword>
<dbReference type="Gene3D" id="2.60.120.260">
    <property type="entry name" value="Galactose-binding domain-like"/>
    <property type="match status" value="1"/>
</dbReference>
<sequence>MAFASHSISAPLKCTATIQSVQVAKTTGQDGIQRPYTGWQTVTLPDRWYKRWYDYTGSAWYKIVWDYHCPKDVVSPMTLVINSINMAGQIYVNDELLWQDKSLVEPLSRSWNMPRYWNLSPSNIKQGQNIIWVRVVGVTTQDSGLGHVVLAAPEVAIPQYEIFWLKQRVLNFFNLTFFLTLGTIAFLIWIFRRQEKAFGWFSLTCMIWVVVMTNVSITEPPLGLATLQIARINIVMLFAYSLCSCLYAWRFAQQAFPRIEKTFLVSFLLVALSAILLPDRSLSWFLLLIFMSAILINIVNCISFSFIAHKVKQTESYLLAALFILCLLILLHDAYFILIGTDNHSSLMAYTSPAITLFIAIILALRLAKNMSRIEKFNETLENKIITVKTELNESLSTQHQLELQNTRLQERIHLAHDLHDSLGGALVRSIAIIDQSHNNLSNQQFLSILKLLRDDLRQIIDHGSSNGVKVPESPILWSAPIRHRFDQLFEELDIHSEWYFPEQWEFQPTPLECLTLLRIAEEALTNIIKHSQAQNVSIELCFSEQQLIFKIADDGIGFDVEAVQHAGISVGLRSMQTRLEHLGGKLEIQSETGKTYVKACLSF</sequence>
<dbReference type="InterPro" id="IPR005467">
    <property type="entry name" value="His_kinase_dom"/>
</dbReference>
<dbReference type="eggNOG" id="COG4585">
    <property type="taxonomic scope" value="Bacteria"/>
</dbReference>
<dbReference type="AlphaFoldDB" id="N9M6C1"/>
<dbReference type="Gene3D" id="3.30.565.10">
    <property type="entry name" value="Histidine kinase-like ATPase, C-terminal domain"/>
    <property type="match status" value="1"/>
</dbReference>
<dbReference type="CDD" id="cd16917">
    <property type="entry name" value="HATPase_UhpB-NarQ-NarX-like"/>
    <property type="match status" value="1"/>
</dbReference>
<feature type="transmembrane region" description="Helical" evidence="6">
    <location>
        <begin position="261"/>
        <end position="278"/>
    </location>
</feature>
<name>N9M6C1_9GAMM</name>
<dbReference type="EC" id="2.7.13.3" evidence="2"/>
<dbReference type="InterPro" id="IPR008979">
    <property type="entry name" value="Galactose-bd-like_sf"/>
</dbReference>
<evidence type="ECO:0000256" key="2">
    <source>
        <dbReference type="ARBA" id="ARBA00012438"/>
    </source>
</evidence>
<comment type="catalytic activity">
    <reaction evidence="1">
        <text>ATP + protein L-histidine = ADP + protein N-phospho-L-histidine.</text>
        <dbReference type="EC" id="2.7.13.3"/>
    </reaction>
</comment>
<evidence type="ECO:0000256" key="1">
    <source>
        <dbReference type="ARBA" id="ARBA00000085"/>
    </source>
</evidence>
<feature type="transmembrane region" description="Helical" evidence="6">
    <location>
        <begin position="198"/>
        <end position="217"/>
    </location>
</feature>
<dbReference type="GO" id="GO:0004673">
    <property type="term" value="F:protein histidine kinase activity"/>
    <property type="evidence" value="ECO:0007669"/>
    <property type="project" value="UniProtKB-EC"/>
</dbReference>
<dbReference type="SMART" id="SM00387">
    <property type="entry name" value="HATPase_c"/>
    <property type="match status" value="1"/>
</dbReference>
<feature type="domain" description="Histidine kinase" evidence="7">
    <location>
        <begin position="517"/>
        <end position="604"/>
    </location>
</feature>
<dbReference type="EMBL" id="APRP01000006">
    <property type="protein sequence ID" value="ENX04039.1"/>
    <property type="molecule type" value="Genomic_DNA"/>
</dbReference>
<dbReference type="STRING" id="1217705.F900_00530"/>
<feature type="transmembrane region" description="Helical" evidence="6">
    <location>
        <begin position="347"/>
        <end position="368"/>
    </location>
</feature>
<keyword evidence="3" id="KW-0808">Transferase</keyword>
<dbReference type="PANTHER" id="PTHR24421:SF10">
    <property type="entry name" value="NITRATE_NITRITE SENSOR PROTEIN NARQ"/>
    <property type="match status" value="1"/>
</dbReference>
<evidence type="ECO:0000256" key="4">
    <source>
        <dbReference type="ARBA" id="ARBA00022777"/>
    </source>
</evidence>
<evidence type="ECO:0000256" key="6">
    <source>
        <dbReference type="SAM" id="Phobius"/>
    </source>
</evidence>
<dbReference type="PATRIC" id="fig|1217705.3.peg.503"/>
<protein>
    <recommendedName>
        <fullName evidence="2">histidine kinase</fullName>
        <ecNumber evidence="2">2.7.13.3</ecNumber>
    </recommendedName>
</protein>
<keyword evidence="5" id="KW-0902">Two-component regulatory system</keyword>
<feature type="transmembrane region" description="Helical" evidence="6">
    <location>
        <begin position="284"/>
        <end position="307"/>
    </location>
</feature>
<evidence type="ECO:0000313" key="8">
    <source>
        <dbReference type="EMBL" id="ENX04039.1"/>
    </source>
</evidence>
<evidence type="ECO:0000259" key="7">
    <source>
        <dbReference type="PROSITE" id="PS50109"/>
    </source>
</evidence>
<accession>N9M6C1</accession>
<proteinExistence type="predicted"/>
<comment type="caution">
    <text evidence="8">The sequence shown here is derived from an EMBL/GenBank/DDBJ whole genome shotgun (WGS) entry which is preliminary data.</text>
</comment>
<keyword evidence="6" id="KW-0812">Transmembrane</keyword>
<evidence type="ECO:0000313" key="9">
    <source>
        <dbReference type="Proteomes" id="UP000013248"/>
    </source>
</evidence>
<dbReference type="RefSeq" id="WP_005214882.1">
    <property type="nucleotide sequence ID" value="NZ_KB850089.1"/>
</dbReference>
<organism evidence="8 9">
    <name type="scientific">Acinetobacter modestus</name>
    <dbReference type="NCBI Taxonomy" id="1776740"/>
    <lineage>
        <taxon>Bacteria</taxon>
        <taxon>Pseudomonadati</taxon>
        <taxon>Pseudomonadota</taxon>
        <taxon>Gammaproteobacteria</taxon>
        <taxon>Moraxellales</taxon>
        <taxon>Moraxellaceae</taxon>
        <taxon>Acinetobacter</taxon>
    </lineage>
</organism>
<feature type="transmembrane region" description="Helical" evidence="6">
    <location>
        <begin position="172"/>
        <end position="191"/>
    </location>
</feature>
<keyword evidence="6" id="KW-1133">Transmembrane helix</keyword>
<evidence type="ECO:0000256" key="5">
    <source>
        <dbReference type="ARBA" id="ARBA00023012"/>
    </source>
</evidence>
<dbReference type="PROSITE" id="PS50109">
    <property type="entry name" value="HIS_KIN"/>
    <property type="match status" value="1"/>
</dbReference>
<dbReference type="HOGENOM" id="CLU_014388_0_0_6"/>
<feature type="transmembrane region" description="Helical" evidence="6">
    <location>
        <begin position="229"/>
        <end position="249"/>
    </location>
</feature>